<dbReference type="EMBL" id="QFPX01000002">
    <property type="protein sequence ID" value="PZQ56903.1"/>
    <property type="molecule type" value="Genomic_DNA"/>
</dbReference>
<feature type="domain" description="Phosphatidic acid phosphatase type 2/haloperoxidase" evidence="2">
    <location>
        <begin position="102"/>
        <end position="216"/>
    </location>
</feature>
<dbReference type="Gene3D" id="1.20.144.10">
    <property type="entry name" value="Phosphatidic acid phosphatase type 2/haloperoxidase"/>
    <property type="match status" value="1"/>
</dbReference>
<dbReference type="CDD" id="cd03392">
    <property type="entry name" value="PAP2_like_2"/>
    <property type="match status" value="1"/>
</dbReference>
<organism evidence="3 4">
    <name type="scientific">Novosphingobium pentaromativorans</name>
    <dbReference type="NCBI Taxonomy" id="205844"/>
    <lineage>
        <taxon>Bacteria</taxon>
        <taxon>Pseudomonadati</taxon>
        <taxon>Pseudomonadota</taxon>
        <taxon>Alphaproteobacteria</taxon>
        <taxon>Sphingomonadales</taxon>
        <taxon>Sphingomonadaceae</taxon>
        <taxon>Novosphingobium</taxon>
    </lineage>
</organism>
<dbReference type="InterPro" id="IPR036938">
    <property type="entry name" value="PAP2/HPO_sf"/>
</dbReference>
<evidence type="ECO:0000256" key="1">
    <source>
        <dbReference type="SAM" id="Phobius"/>
    </source>
</evidence>
<keyword evidence="1" id="KW-1133">Transmembrane helix</keyword>
<name>A0A2W5QQD1_9SPHN</name>
<dbReference type="Pfam" id="PF01569">
    <property type="entry name" value="PAP2"/>
    <property type="match status" value="1"/>
</dbReference>
<feature type="transmembrane region" description="Helical" evidence="1">
    <location>
        <begin position="201"/>
        <end position="220"/>
    </location>
</feature>
<gene>
    <name evidence="3" type="ORF">DI555_01880</name>
</gene>
<dbReference type="SMART" id="SM00014">
    <property type="entry name" value="acidPPc"/>
    <property type="match status" value="1"/>
</dbReference>
<dbReference type="Proteomes" id="UP000249082">
    <property type="component" value="Unassembled WGS sequence"/>
</dbReference>
<feature type="transmembrane region" description="Helical" evidence="1">
    <location>
        <begin position="74"/>
        <end position="97"/>
    </location>
</feature>
<keyword evidence="1" id="KW-0472">Membrane</keyword>
<sequence>MSSPSQSAIAPRHRIDPRKALIAAATCWTAFAFFAWAMPAGRTAQFDRLGLLFWRAEDLRPLGPPWLLEWVRDLTAMGGFLQLKLYTIFAVVALFWLRCRREGMLLALTVLSASLVNVAFKALFGRPRPEIVPHLTEAGGASFPSGHSFNAASTYIALALAFAALSPRASVRHTLVIGAMFLSLAIAGSRVWLGVHWPSDVMAGWLGGAGWAFLASALLYRPAETAVHAADELMPPN</sequence>
<comment type="caution">
    <text evidence="3">The sequence shown here is derived from an EMBL/GenBank/DDBJ whole genome shotgun (WGS) entry which is preliminary data.</text>
</comment>
<evidence type="ECO:0000259" key="2">
    <source>
        <dbReference type="SMART" id="SM00014"/>
    </source>
</evidence>
<feature type="transmembrane region" description="Helical" evidence="1">
    <location>
        <begin position="144"/>
        <end position="163"/>
    </location>
</feature>
<accession>A0A2W5QQD1</accession>
<feature type="transmembrane region" description="Helical" evidence="1">
    <location>
        <begin position="104"/>
        <end position="124"/>
    </location>
</feature>
<keyword evidence="1" id="KW-0812">Transmembrane</keyword>
<reference evidence="3 4" key="1">
    <citation type="submission" date="2017-08" db="EMBL/GenBank/DDBJ databases">
        <title>Infants hospitalized years apart are colonized by the same room-sourced microbial strains.</title>
        <authorList>
            <person name="Brooks B."/>
            <person name="Olm M.R."/>
            <person name="Firek B.A."/>
            <person name="Baker R."/>
            <person name="Thomas B.C."/>
            <person name="Morowitz M.J."/>
            <person name="Banfield J.F."/>
        </authorList>
    </citation>
    <scope>NUCLEOTIDE SEQUENCE [LARGE SCALE GENOMIC DNA]</scope>
    <source>
        <strain evidence="3">S2_005_002_R2_33</strain>
    </source>
</reference>
<feature type="transmembrane region" description="Helical" evidence="1">
    <location>
        <begin position="175"/>
        <end position="195"/>
    </location>
</feature>
<evidence type="ECO:0000313" key="3">
    <source>
        <dbReference type="EMBL" id="PZQ56903.1"/>
    </source>
</evidence>
<dbReference type="InterPro" id="IPR000326">
    <property type="entry name" value="PAP2/HPO"/>
</dbReference>
<feature type="transmembrane region" description="Helical" evidence="1">
    <location>
        <begin position="20"/>
        <end position="38"/>
    </location>
</feature>
<evidence type="ECO:0000313" key="4">
    <source>
        <dbReference type="Proteomes" id="UP000249082"/>
    </source>
</evidence>
<protein>
    <submittedName>
        <fullName evidence="3">Phosphatase PAP2 family protein</fullName>
    </submittedName>
</protein>
<dbReference type="PANTHER" id="PTHR14969">
    <property type="entry name" value="SPHINGOSINE-1-PHOSPHATE PHOSPHOHYDROLASE"/>
    <property type="match status" value="1"/>
</dbReference>
<dbReference type="SUPFAM" id="SSF48317">
    <property type="entry name" value="Acid phosphatase/Vanadium-dependent haloperoxidase"/>
    <property type="match status" value="1"/>
</dbReference>
<proteinExistence type="predicted"/>
<dbReference type="AlphaFoldDB" id="A0A2W5QQD1"/>
<dbReference type="PANTHER" id="PTHR14969:SF13">
    <property type="entry name" value="AT30094P"/>
    <property type="match status" value="1"/>
</dbReference>